<keyword evidence="4 5" id="KW-0143">Chaperone</keyword>
<dbReference type="PRINTS" id="PR00304">
    <property type="entry name" value="TCOMPLEXTCP1"/>
</dbReference>
<sequence length="563" mass="62707">MKYPGLLGQDISRVGLQESQMYNLISGKLVTEIVKTSLGPRGMEKVYIDIIGEDTITSHGGAFLRKVDVDHPAAKSVIEAVNTVDTHVGDGTTSTAILIGSLLSHAEGLLKIGIPVATITRGYERSLDYALQTLDEIKIKSNRRDRKTMRQLLTTCLEGKAIFDLQEENTKIIDIILEAICAIANLEKGQIDIDDIKIEEKIGNVSEIQLIKGTVIDKTIDSSAMPKTIKDAKILLINESLETMRTRTEAEIEIESPKQMSQFLNQENKDLLALVKNIVDSGANVVISRKGVNEFVQEALAKKGIISMRRVKYNDLWWLEKATGAKTCKNIEKISSDELGFAKKVYEKTVGGDKMVFVEGGSNPKSVTLLLRASSKRYLDEFHRNALNAFYVLRNFIENPFIVHGAGSVEGIIAQKIRKRAVTVEGKEQIAIERFADAVEEIPLTLAHNLGMDVLDTLTQFRAKLAKSNGKIKWYGINSNIRKISDMSSSEIIETVVVKQQVFKTAVEATNIILNVDDVFMKNLIDNTHCHIDGTVHAHHDGGKTHNHFEQEGLEQRQMHHHF</sequence>
<dbReference type="InterPro" id="IPR054827">
    <property type="entry name" value="thermosome_alpha"/>
</dbReference>
<evidence type="ECO:0000256" key="5">
    <source>
        <dbReference type="RuleBase" id="RU004187"/>
    </source>
</evidence>
<keyword evidence="3 5" id="KW-0067">ATP-binding</keyword>
<dbReference type="Gene3D" id="3.50.7.10">
    <property type="entry name" value="GroEL"/>
    <property type="match status" value="1"/>
</dbReference>
<protein>
    <submittedName>
        <fullName evidence="6">Thermosome subunit</fullName>
    </submittedName>
</protein>
<dbReference type="GO" id="GO:0140662">
    <property type="term" value="F:ATP-dependent protein folding chaperone"/>
    <property type="evidence" value="ECO:0007669"/>
    <property type="project" value="InterPro"/>
</dbReference>
<reference evidence="6 7" key="1">
    <citation type="journal article" date="2019" name="Environ. Microbiol.">
        <title>Genomics insights into ecotype formation of ammonia-oxidizing archaea in the deep ocean.</title>
        <authorList>
            <person name="Wang Y."/>
            <person name="Huang J.M."/>
            <person name="Cui G.J."/>
            <person name="Nunoura T."/>
            <person name="Takaki Y."/>
            <person name="Li W.L."/>
            <person name="Li J."/>
            <person name="Gao Z.M."/>
            <person name="Takai K."/>
            <person name="Zhang A.Q."/>
            <person name="Stepanauskas R."/>
        </authorList>
    </citation>
    <scope>NUCLEOTIDE SEQUENCE [LARGE SCALE GENOMIC DNA]</scope>
    <source>
        <strain evidence="6 7">T3L1</strain>
    </source>
</reference>
<dbReference type="Gene3D" id="3.30.260.10">
    <property type="entry name" value="TCP-1-like chaperonin intermediate domain"/>
    <property type="match status" value="1"/>
</dbReference>
<gene>
    <name evidence="6" type="ORF">HX854_03935</name>
</gene>
<evidence type="ECO:0000256" key="2">
    <source>
        <dbReference type="ARBA" id="ARBA00022741"/>
    </source>
</evidence>
<dbReference type="InterPro" id="IPR027410">
    <property type="entry name" value="TCP-1-like_intermed_sf"/>
</dbReference>
<dbReference type="SUPFAM" id="SSF54849">
    <property type="entry name" value="GroEL-intermediate domain like"/>
    <property type="match status" value="1"/>
</dbReference>
<evidence type="ECO:0000313" key="7">
    <source>
        <dbReference type="Proteomes" id="UP000520052"/>
    </source>
</evidence>
<proteinExistence type="inferred from homology"/>
<organism evidence="6 7">
    <name type="scientific">Marine Group I thaumarchaeote</name>
    <dbReference type="NCBI Taxonomy" id="2511932"/>
    <lineage>
        <taxon>Archaea</taxon>
        <taxon>Nitrososphaerota</taxon>
        <taxon>Marine Group I</taxon>
    </lineage>
</organism>
<comment type="caution">
    <text evidence="6">The sequence shown here is derived from an EMBL/GenBank/DDBJ whole genome shotgun (WGS) entry which is preliminary data.</text>
</comment>
<dbReference type="AlphaFoldDB" id="A0A7K4N660"/>
<accession>A0A7K4N660</accession>
<dbReference type="NCBIfam" id="NF041082">
    <property type="entry name" value="thermosome_alpha"/>
    <property type="match status" value="1"/>
</dbReference>
<dbReference type="SUPFAM" id="SSF48592">
    <property type="entry name" value="GroEL equatorial domain-like"/>
    <property type="match status" value="1"/>
</dbReference>
<dbReference type="Gene3D" id="1.10.560.10">
    <property type="entry name" value="GroEL-like equatorial domain"/>
    <property type="match status" value="1"/>
</dbReference>
<keyword evidence="2 5" id="KW-0547">Nucleotide-binding</keyword>
<dbReference type="InterPro" id="IPR027409">
    <property type="entry name" value="GroEL-like_apical_dom_sf"/>
</dbReference>
<comment type="similarity">
    <text evidence="1 5">Belongs to the TCP-1 chaperonin family.</text>
</comment>
<dbReference type="InterPro" id="IPR027413">
    <property type="entry name" value="GROEL-like_equatorial_sf"/>
</dbReference>
<name>A0A7K4N660_9ARCH</name>
<evidence type="ECO:0000256" key="4">
    <source>
        <dbReference type="ARBA" id="ARBA00023186"/>
    </source>
</evidence>
<dbReference type="Pfam" id="PF00118">
    <property type="entry name" value="Cpn60_TCP1"/>
    <property type="match status" value="1"/>
</dbReference>
<dbReference type="SUPFAM" id="SSF52029">
    <property type="entry name" value="GroEL apical domain-like"/>
    <property type="match status" value="1"/>
</dbReference>
<evidence type="ECO:0000256" key="1">
    <source>
        <dbReference type="ARBA" id="ARBA00008020"/>
    </source>
</evidence>
<dbReference type="InterPro" id="IPR053374">
    <property type="entry name" value="TCP-1_chaperonin"/>
</dbReference>
<dbReference type="PANTHER" id="PTHR11353">
    <property type="entry name" value="CHAPERONIN"/>
    <property type="match status" value="1"/>
</dbReference>
<dbReference type="InterPro" id="IPR002423">
    <property type="entry name" value="Cpn60/GroEL/TCP-1"/>
</dbReference>
<dbReference type="InterPro" id="IPR017998">
    <property type="entry name" value="Chaperone_TCP-1"/>
</dbReference>
<evidence type="ECO:0000256" key="3">
    <source>
        <dbReference type="ARBA" id="ARBA00022840"/>
    </source>
</evidence>
<dbReference type="Proteomes" id="UP000520052">
    <property type="component" value="Unassembled WGS sequence"/>
</dbReference>
<dbReference type="NCBIfam" id="NF041083">
    <property type="entry name" value="thermosome_beta"/>
    <property type="match status" value="1"/>
</dbReference>
<dbReference type="EMBL" id="JACATC010000004">
    <property type="protein sequence ID" value="NWJ83864.1"/>
    <property type="molecule type" value="Genomic_DNA"/>
</dbReference>
<evidence type="ECO:0000313" key="6">
    <source>
        <dbReference type="EMBL" id="NWJ83864.1"/>
    </source>
</evidence>
<dbReference type="GO" id="GO:0005524">
    <property type="term" value="F:ATP binding"/>
    <property type="evidence" value="ECO:0007669"/>
    <property type="project" value="UniProtKB-KW"/>
</dbReference>